<dbReference type="EMBL" id="JH660659">
    <property type="protein sequence ID" value="EIM33477.1"/>
    <property type="molecule type" value="Genomic_DNA"/>
</dbReference>
<dbReference type="HOGENOM" id="CLU_3102159_0_0_10"/>
<keyword evidence="1" id="KW-0472">Membrane</keyword>
<keyword evidence="1" id="KW-1133">Transmembrane helix</keyword>
<evidence type="ECO:0000313" key="2">
    <source>
        <dbReference type="EMBL" id="EIM33477.1"/>
    </source>
</evidence>
<gene>
    <name evidence="2" type="ORF">PrebiDRAFT_1794</name>
</gene>
<keyword evidence="1" id="KW-0812">Transmembrane</keyword>
<feature type="transmembrane region" description="Helical" evidence="1">
    <location>
        <begin position="26"/>
        <end position="47"/>
    </location>
</feature>
<evidence type="ECO:0000256" key="1">
    <source>
        <dbReference type="SAM" id="Phobius"/>
    </source>
</evidence>
<dbReference type="AlphaFoldDB" id="I4ZB85"/>
<organism evidence="2 3">
    <name type="scientific">Prevotella bivia DSM 20514</name>
    <dbReference type="NCBI Taxonomy" id="868129"/>
    <lineage>
        <taxon>Bacteria</taxon>
        <taxon>Pseudomonadati</taxon>
        <taxon>Bacteroidota</taxon>
        <taxon>Bacteroidia</taxon>
        <taxon>Bacteroidales</taxon>
        <taxon>Prevotellaceae</taxon>
        <taxon>Prevotella</taxon>
    </lineage>
</organism>
<dbReference type="GeneID" id="78531749"/>
<sequence length="51" mass="5875">MELIFIISTIIAIITIPMNRIFMIRLAWFLLVSLLTPLIGIPVYLLLFGKE</sequence>
<dbReference type="Proteomes" id="UP000002786">
    <property type="component" value="Unassembled WGS sequence"/>
</dbReference>
<accession>I4ZB85</accession>
<name>I4ZB85_9BACT</name>
<proteinExistence type="predicted"/>
<keyword evidence="3" id="KW-1185">Reference proteome</keyword>
<dbReference type="RefSeq" id="WP_004338385.1">
    <property type="nucleotide sequence ID" value="NZ_JH660659.1"/>
</dbReference>
<reference evidence="2 3" key="1">
    <citation type="submission" date="2012-02" db="EMBL/GenBank/DDBJ databases">
        <title>Improved High-Quality Draft genome of Prevotella bivia DSM 20514.</title>
        <authorList>
            <consortium name="US DOE Joint Genome Institute (JGI-PGF)"/>
            <person name="Lucas S."/>
            <person name="Copeland A."/>
            <person name="Lapidus A."/>
            <person name="Bruce D."/>
            <person name="Goodwin L."/>
            <person name="Pitluck S."/>
            <person name="Peters L."/>
            <person name="Mikhailova N."/>
            <person name="Munk A.C.C."/>
            <person name="Kyrpides N."/>
            <person name="Mavromatis K."/>
            <person name="Detter J.C."/>
            <person name="Han C."/>
            <person name="Land M."/>
            <person name="Hauser L."/>
            <person name="Markowitz V."/>
            <person name="Cheng J.-F."/>
            <person name="Hugenholtz P."/>
            <person name="Woyke T."/>
            <person name="Wu D."/>
            <person name="Gronow S."/>
            <person name="Wellnitz S."/>
            <person name="Brambilla E."/>
            <person name="Klenk H.-P."/>
            <person name="Eisen J.A."/>
        </authorList>
    </citation>
    <scope>NUCLEOTIDE SEQUENCE [LARGE SCALE GENOMIC DNA]</scope>
    <source>
        <strain evidence="2 3">DSM 20514</strain>
    </source>
</reference>
<protein>
    <submittedName>
        <fullName evidence="2">Uncharacterized protein</fullName>
    </submittedName>
</protein>
<evidence type="ECO:0000313" key="3">
    <source>
        <dbReference type="Proteomes" id="UP000002786"/>
    </source>
</evidence>